<comment type="catalytic activity">
    <reaction evidence="1">
        <text>chorismate + L-glutamine = 4-amino-4-deoxychorismate + L-glutamate</text>
        <dbReference type="Rhea" id="RHEA:11672"/>
        <dbReference type="ChEBI" id="CHEBI:29748"/>
        <dbReference type="ChEBI" id="CHEBI:29985"/>
        <dbReference type="ChEBI" id="CHEBI:58359"/>
        <dbReference type="ChEBI" id="CHEBI:58406"/>
        <dbReference type="EC" id="2.6.1.85"/>
    </reaction>
</comment>
<feature type="domain" description="Chorismate-utilising enzyme C-terminal" evidence="12">
    <location>
        <begin position="994"/>
        <end position="1061"/>
    </location>
</feature>
<dbReference type="Pfam" id="PF00425">
    <property type="entry name" value="Chorismate_bind"/>
    <property type="match status" value="2"/>
</dbReference>
<dbReference type="Gene3D" id="3.40.50.880">
    <property type="match status" value="1"/>
</dbReference>
<dbReference type="EMBL" id="JACCJB010000010">
    <property type="protein sequence ID" value="KAF6223226.1"/>
    <property type="molecule type" value="Genomic_DNA"/>
</dbReference>
<evidence type="ECO:0000259" key="13">
    <source>
        <dbReference type="Pfam" id="PF04715"/>
    </source>
</evidence>
<feature type="region of interest" description="Disordered" evidence="10">
    <location>
        <begin position="958"/>
        <end position="994"/>
    </location>
</feature>
<feature type="compositionally biased region" description="Polar residues" evidence="10">
    <location>
        <begin position="966"/>
        <end position="994"/>
    </location>
</feature>
<dbReference type="Gene3D" id="3.60.120.10">
    <property type="entry name" value="Anthranilate synthase"/>
    <property type="match status" value="1"/>
</dbReference>
<comment type="pathway">
    <text evidence="2">Cofactor biosynthesis; tetrahydrofolate biosynthesis; 4-aminobenzoate from chorismate: step 1/2.</text>
</comment>
<feature type="domain" description="Chorismate-utilising enzyme C-terminal" evidence="12">
    <location>
        <begin position="774"/>
        <end position="955"/>
    </location>
</feature>
<evidence type="ECO:0000256" key="2">
    <source>
        <dbReference type="ARBA" id="ARBA00005009"/>
    </source>
</evidence>
<feature type="compositionally biased region" description="Low complexity" evidence="10">
    <location>
        <begin position="1072"/>
        <end position="1084"/>
    </location>
</feature>
<dbReference type="UniPathway" id="UPA00077">
    <property type="reaction ID" value="UER00149"/>
</dbReference>
<dbReference type="InterPro" id="IPR015890">
    <property type="entry name" value="Chorismate_C"/>
</dbReference>
<dbReference type="PANTHER" id="PTHR11236:SF18">
    <property type="entry name" value="AMINODEOXYCHORISMATE SYNTHASE"/>
    <property type="match status" value="1"/>
</dbReference>
<evidence type="ECO:0000256" key="5">
    <source>
        <dbReference type="ARBA" id="ARBA00022679"/>
    </source>
</evidence>
<dbReference type="EC" id="2.6.1.85" evidence="4"/>
<evidence type="ECO:0000256" key="1">
    <source>
        <dbReference type="ARBA" id="ARBA00001000"/>
    </source>
</evidence>
<dbReference type="AlphaFoldDB" id="A0A8H6CH92"/>
<evidence type="ECO:0000313" key="14">
    <source>
        <dbReference type="EMBL" id="KAF6223226.1"/>
    </source>
</evidence>
<keyword evidence="15" id="KW-1185">Reference proteome</keyword>
<dbReference type="PRINTS" id="PR00097">
    <property type="entry name" value="ANTSNTHASEII"/>
</dbReference>
<dbReference type="PANTHER" id="PTHR11236">
    <property type="entry name" value="AMINOBENZOATE/ANTHRANILATE SYNTHASE"/>
    <property type="match status" value="1"/>
</dbReference>
<proteinExistence type="inferred from homology"/>
<feature type="domain" description="Glutamine amidotransferase" evidence="11">
    <location>
        <begin position="252"/>
        <end position="386"/>
    </location>
</feature>
<dbReference type="InterPro" id="IPR006805">
    <property type="entry name" value="Anth_synth_I_N"/>
</dbReference>
<dbReference type="GO" id="GO:0008153">
    <property type="term" value="P:4-aminobenzoate biosynthetic process"/>
    <property type="evidence" value="ECO:0007669"/>
    <property type="project" value="TreeGrafter"/>
</dbReference>
<evidence type="ECO:0000256" key="6">
    <source>
        <dbReference type="ARBA" id="ARBA00022909"/>
    </source>
</evidence>
<dbReference type="SUPFAM" id="SSF56322">
    <property type="entry name" value="ADC synthase"/>
    <property type="match status" value="1"/>
</dbReference>
<dbReference type="InterPro" id="IPR005801">
    <property type="entry name" value="ADC_synthase"/>
</dbReference>
<feature type="region of interest" description="Disordered" evidence="10">
    <location>
        <begin position="1064"/>
        <end position="1111"/>
    </location>
</feature>
<evidence type="ECO:0000256" key="8">
    <source>
        <dbReference type="ARBA" id="ARBA00031329"/>
    </source>
</evidence>
<reference evidence="14 15" key="1">
    <citation type="journal article" date="2020" name="Genomics">
        <title>Complete, high-quality genomes from long-read metagenomic sequencing of two wolf lichen thalli reveals enigmatic genome architecture.</title>
        <authorList>
            <person name="McKenzie S.K."/>
            <person name="Walston R.F."/>
            <person name="Allen J.L."/>
        </authorList>
    </citation>
    <scope>NUCLEOTIDE SEQUENCE [LARGE SCALE GENOMIC DNA]</scope>
    <source>
        <strain evidence="14">WasteWater1</strain>
    </source>
</reference>
<sequence length="1140" mass="126956">MATYGISQVLQQDILQIANMSSRFTTADPLTNVMLRDPRGVFMSPIESRRDVALHNYNKGLMGSIGPITNSFLLKSYSHCAPQLIEASAWIQQFHPNQYWHIPWKDEPGTFDIPPDCVNANLYYYIENALHTNRKTYMQGKEHYYIRQLDFRVFELQTPGKEAAKYLLARISKIHPQVDKYAHFTLAHQDLLQGLGWEYLGHVAFNPEFAHDGSLLTVPQSTRSWVLRGVPHSNKAAAPAEMPHATTHRVLFIDAYDSFTNNIIALLETNLRVEVTTIKIDEPIRNLAEFLRPFSAVVAGPGPGDPRNSKDVGWVQELWKLGNQDLLPVLGICLGFQSLVLAFGGTIDRLGEPRHGIVRRVRGNGENIFQGVEEVETVQYHSLYASLGPEGKHEWTRSYEARSSLLKCSDLRPLAWDYEMDNAGDRTEDAMSSNPPRVLMAVEHKSKPFFGIQFHAESICSNNNARKVIEAWWEIAKRWRRPRRDIGTLPSSPRSCYADLGIVQIDSKDENSLSKYRRVIDDSKIPSNSISDVRNGAKHGPNLLEDLKGSNGAYPSQGHRQKSKVRVETRIIDVGKATVPSICETLGLTDGEAIILDSEMHQRHDVGEHSIIGIISTDSMHFDYNVGTNEVRRVHNQSSDTIDLRRCGGSIFSYLKTFMAQYKVESSNTGVPFWGGLMGFISYEACLETIGITHSQRRTENDFQRPDLSFKFVERSIVIDHFHQKIHVQTIKPDDQDWLDKTTLRLNSTRPKTPLFSHPDPLCFNAQMSLPDAASYQSKVRACQSAIRAGDSYELCLTNQATIHPQNRLPTWPLYLRLRQLNPAPFSAYVRLGKLTLLSSSPERFLRWSRPTESSGSKTNDAFDRKEKTISCQFRPIKGTVKRQPDPNTPPLTLAEATAQLATPKERAENLMIVDLIRHDLHGVVGSGRVSVPKLMAVEEYATLFQLVSVVEGSLIVEDGDDRDTSNGNDGTDSLRTDNTPNHPSMGKTTQSTHAAKTGIDILAASLPPGSMTGAPKLRSCQILRSLENRPRGVYSGVLGYMDVGGGGDFSVVIRSAVRWDHDARPKREASGENGVVGNDNVTDGDGGNEAEGDEWTIGAGGAVTSLSSEEGEWEEMLAKLRSTLRLFEGDGCGGEGGGK</sequence>
<dbReference type="Pfam" id="PF00117">
    <property type="entry name" value="GATase"/>
    <property type="match status" value="1"/>
</dbReference>
<dbReference type="CDD" id="cd01743">
    <property type="entry name" value="GATase1_Anthranilate_Synthase"/>
    <property type="match status" value="1"/>
</dbReference>
<keyword evidence="6" id="KW-0289">Folate biosynthesis</keyword>
<keyword evidence="7" id="KW-0315">Glutamine amidotransferase</keyword>
<evidence type="ECO:0000256" key="9">
    <source>
        <dbReference type="ARBA" id="ARBA00031904"/>
    </source>
</evidence>
<evidence type="ECO:0000256" key="10">
    <source>
        <dbReference type="SAM" id="MobiDB-lite"/>
    </source>
</evidence>
<dbReference type="SUPFAM" id="SSF52317">
    <property type="entry name" value="Class I glutamine amidotransferase-like"/>
    <property type="match status" value="1"/>
</dbReference>
<dbReference type="PROSITE" id="PS51273">
    <property type="entry name" value="GATASE_TYPE_1"/>
    <property type="match status" value="1"/>
</dbReference>
<dbReference type="InterPro" id="IPR006221">
    <property type="entry name" value="TrpG/PapA_dom"/>
</dbReference>
<comment type="caution">
    <text evidence="14">The sequence shown here is derived from an EMBL/GenBank/DDBJ whole genome shotgun (WGS) entry which is preliminary data.</text>
</comment>
<dbReference type="GeneID" id="59328487"/>
<dbReference type="InterPro" id="IPR017926">
    <property type="entry name" value="GATASE"/>
</dbReference>
<evidence type="ECO:0000259" key="12">
    <source>
        <dbReference type="Pfam" id="PF00425"/>
    </source>
</evidence>
<comment type="similarity">
    <text evidence="3">In the C-terminal section; belongs to the anthranilate synthase component I family.</text>
</comment>
<protein>
    <recommendedName>
        <fullName evidence="4">aminodeoxychorismate synthase</fullName>
        <ecNumber evidence="4">2.6.1.85</ecNumber>
    </recommendedName>
    <alternativeName>
        <fullName evidence="8">Para-aminobenzoate synthase</fullName>
    </alternativeName>
    <alternativeName>
        <fullName evidence="9">p-aminobenzoic acid synthase</fullName>
    </alternativeName>
</protein>
<dbReference type="InterPro" id="IPR029062">
    <property type="entry name" value="Class_I_gatase-like"/>
</dbReference>
<keyword evidence="5" id="KW-0808">Transferase</keyword>
<evidence type="ECO:0000313" key="15">
    <source>
        <dbReference type="Proteomes" id="UP000593566"/>
    </source>
</evidence>
<dbReference type="GO" id="GO:0046820">
    <property type="term" value="F:4-amino-4-deoxychorismate synthase activity"/>
    <property type="evidence" value="ECO:0007669"/>
    <property type="project" value="UniProtKB-EC"/>
</dbReference>
<feature type="domain" description="Anthranilate synthase component I N-terminal" evidence="13">
    <location>
        <begin position="583"/>
        <end position="727"/>
    </location>
</feature>
<evidence type="ECO:0000256" key="4">
    <source>
        <dbReference type="ARBA" id="ARBA00013139"/>
    </source>
</evidence>
<dbReference type="GO" id="GO:0005737">
    <property type="term" value="C:cytoplasm"/>
    <property type="evidence" value="ECO:0007669"/>
    <property type="project" value="TreeGrafter"/>
</dbReference>
<name>A0A8H6CH92_9LECA</name>
<dbReference type="GO" id="GO:0046654">
    <property type="term" value="P:tetrahydrofolate biosynthetic process"/>
    <property type="evidence" value="ECO:0007669"/>
    <property type="project" value="UniProtKB-UniPathway"/>
</dbReference>
<dbReference type="RefSeq" id="XP_037152443.1">
    <property type="nucleotide sequence ID" value="XM_037291008.1"/>
</dbReference>
<organism evidence="14 15">
    <name type="scientific">Letharia lupina</name>
    <dbReference type="NCBI Taxonomy" id="560253"/>
    <lineage>
        <taxon>Eukaryota</taxon>
        <taxon>Fungi</taxon>
        <taxon>Dikarya</taxon>
        <taxon>Ascomycota</taxon>
        <taxon>Pezizomycotina</taxon>
        <taxon>Lecanoromycetes</taxon>
        <taxon>OSLEUM clade</taxon>
        <taxon>Lecanoromycetidae</taxon>
        <taxon>Lecanorales</taxon>
        <taxon>Lecanorineae</taxon>
        <taxon>Parmeliaceae</taxon>
        <taxon>Letharia</taxon>
    </lineage>
</organism>
<evidence type="ECO:0000256" key="7">
    <source>
        <dbReference type="ARBA" id="ARBA00022962"/>
    </source>
</evidence>
<dbReference type="Pfam" id="PF04715">
    <property type="entry name" value="Anth_synt_I_N"/>
    <property type="match status" value="1"/>
</dbReference>
<evidence type="ECO:0000256" key="3">
    <source>
        <dbReference type="ARBA" id="ARBA00005970"/>
    </source>
</evidence>
<evidence type="ECO:0000259" key="11">
    <source>
        <dbReference type="Pfam" id="PF00117"/>
    </source>
</evidence>
<dbReference type="GO" id="GO:0000162">
    <property type="term" value="P:L-tryptophan biosynthetic process"/>
    <property type="evidence" value="ECO:0007669"/>
    <property type="project" value="TreeGrafter"/>
</dbReference>
<dbReference type="Proteomes" id="UP000593566">
    <property type="component" value="Unassembled WGS sequence"/>
</dbReference>
<dbReference type="GO" id="GO:0046656">
    <property type="term" value="P:folic acid biosynthetic process"/>
    <property type="evidence" value="ECO:0007669"/>
    <property type="project" value="UniProtKB-KW"/>
</dbReference>
<accession>A0A8H6CH92</accession>
<dbReference type="InterPro" id="IPR019999">
    <property type="entry name" value="Anth_synth_I-like"/>
</dbReference>
<gene>
    <name evidence="14" type="ORF">HO133_000068</name>
</gene>
<dbReference type="PRINTS" id="PR00099">
    <property type="entry name" value="CPSGATASE"/>
</dbReference>